<evidence type="ECO:0000313" key="2">
    <source>
        <dbReference type="EMBL" id="KCW83032.1"/>
    </source>
</evidence>
<protein>
    <submittedName>
        <fullName evidence="2">Uncharacterized protein</fullName>
    </submittedName>
</protein>
<feature type="region of interest" description="Disordered" evidence="1">
    <location>
        <begin position="1"/>
        <end position="109"/>
    </location>
</feature>
<reference evidence="2" key="1">
    <citation type="submission" date="2013-07" db="EMBL/GenBank/DDBJ databases">
        <title>The genome of Eucalyptus grandis.</title>
        <authorList>
            <person name="Schmutz J."/>
            <person name="Hayes R."/>
            <person name="Myburg A."/>
            <person name="Tuskan G."/>
            <person name="Grattapaglia D."/>
            <person name="Rokhsar D.S."/>
        </authorList>
    </citation>
    <scope>NUCLEOTIDE SEQUENCE</scope>
    <source>
        <tissue evidence="2">Leaf extractions</tissue>
    </source>
</reference>
<name>A0A059CXF3_EUCGR</name>
<feature type="compositionally biased region" description="Basic and acidic residues" evidence="1">
    <location>
        <begin position="51"/>
        <end position="109"/>
    </location>
</feature>
<feature type="compositionally biased region" description="Basic residues" evidence="1">
    <location>
        <begin position="30"/>
        <end position="42"/>
    </location>
</feature>
<dbReference type="EMBL" id="KK198755">
    <property type="protein sequence ID" value="KCW83032.1"/>
    <property type="molecule type" value="Genomic_DNA"/>
</dbReference>
<dbReference type="Gramene" id="KCW83032">
    <property type="protein sequence ID" value="KCW83032"/>
    <property type="gene ID" value="EUGRSUZ_C04411"/>
</dbReference>
<evidence type="ECO:0000256" key="1">
    <source>
        <dbReference type="SAM" id="MobiDB-lite"/>
    </source>
</evidence>
<sequence>MIYREATSEATSCRREAAGAQGRPSQLRQSGRHSRHVKKKETRRATQGHQNEPDHERDRPNEHWSQRDPHEERGKSGGRDPRRRRDGETRPPRSGGDRPGTRPGEEGTS</sequence>
<accession>A0A059CXF3</accession>
<dbReference type="AlphaFoldDB" id="A0A059CXF3"/>
<organism evidence="2">
    <name type="scientific">Eucalyptus grandis</name>
    <name type="common">Flooded gum</name>
    <dbReference type="NCBI Taxonomy" id="71139"/>
    <lineage>
        <taxon>Eukaryota</taxon>
        <taxon>Viridiplantae</taxon>
        <taxon>Streptophyta</taxon>
        <taxon>Embryophyta</taxon>
        <taxon>Tracheophyta</taxon>
        <taxon>Spermatophyta</taxon>
        <taxon>Magnoliopsida</taxon>
        <taxon>eudicotyledons</taxon>
        <taxon>Gunneridae</taxon>
        <taxon>Pentapetalae</taxon>
        <taxon>rosids</taxon>
        <taxon>malvids</taxon>
        <taxon>Myrtales</taxon>
        <taxon>Myrtaceae</taxon>
        <taxon>Myrtoideae</taxon>
        <taxon>Eucalypteae</taxon>
        <taxon>Eucalyptus</taxon>
    </lineage>
</organism>
<dbReference type="InParanoid" id="A0A059CXF3"/>
<gene>
    <name evidence="2" type="ORF">EUGRSUZ_C04411</name>
</gene>
<proteinExistence type="predicted"/>